<dbReference type="GO" id="GO:0016818">
    <property type="term" value="F:hydrolase activity, acting on acid anhydrides, in phosphorus-containing anhydrides"/>
    <property type="evidence" value="ECO:0007669"/>
    <property type="project" value="InterPro"/>
</dbReference>
<sequence length="241" mass="28546">MSNELILSWKNPYNNKRVPIGRLYFKDDYYCFRYTKGALNEKEFRPFDSMDRLDRVYQSKELFPMFKNRLLQKSRPEYKEYLGWLNIKTDSIHPMEELALTGGVRATDSFELYPLPQEKEGNYVVSFFSRGIRHLAKSYNQRIEGLGENRKLYLMRDIQNKLDGYALVLRTDNPIELVGYCPSFYTKDFNRLIENNGANDIFLRVVKNNLDAPSQLKLLCEFQTKWSNGFTPFDSENFQLI</sequence>
<feature type="domain" description="HIRAN" evidence="3">
    <location>
        <begin position="122"/>
        <end position="226"/>
    </location>
</feature>
<keyword evidence="2" id="KW-0378">Hydrolase</keyword>
<evidence type="ECO:0000259" key="3">
    <source>
        <dbReference type="SMART" id="SM00910"/>
    </source>
</evidence>
<gene>
    <name evidence="4" type="ORF">MNB_SV-13-223</name>
</gene>
<organism evidence="4">
    <name type="scientific">hydrothermal vent metagenome</name>
    <dbReference type="NCBI Taxonomy" id="652676"/>
    <lineage>
        <taxon>unclassified sequences</taxon>
        <taxon>metagenomes</taxon>
        <taxon>ecological metagenomes</taxon>
    </lineage>
</organism>
<protein>
    <recommendedName>
        <fullName evidence="3">HIRAN domain-containing protein</fullName>
    </recommendedName>
</protein>
<dbReference type="SMART" id="SM00910">
    <property type="entry name" value="HIRAN"/>
    <property type="match status" value="1"/>
</dbReference>
<evidence type="ECO:0000256" key="2">
    <source>
        <dbReference type="ARBA" id="ARBA00022801"/>
    </source>
</evidence>
<dbReference type="InterPro" id="IPR014905">
    <property type="entry name" value="HIRAN"/>
</dbReference>
<proteinExistence type="predicted"/>
<dbReference type="EMBL" id="FPHM01000265">
    <property type="protein sequence ID" value="SFV71548.1"/>
    <property type="molecule type" value="Genomic_DNA"/>
</dbReference>
<evidence type="ECO:0000313" key="4">
    <source>
        <dbReference type="EMBL" id="SFV71548.1"/>
    </source>
</evidence>
<accession>A0A1W1D0C5</accession>
<reference evidence="4" key="1">
    <citation type="submission" date="2016-10" db="EMBL/GenBank/DDBJ databases">
        <authorList>
            <person name="de Groot N.N."/>
        </authorList>
    </citation>
    <scope>NUCLEOTIDE SEQUENCE</scope>
</reference>
<dbReference type="AlphaFoldDB" id="A0A1W1D0C5"/>
<dbReference type="GO" id="GO:0003676">
    <property type="term" value="F:nucleic acid binding"/>
    <property type="evidence" value="ECO:0007669"/>
    <property type="project" value="InterPro"/>
</dbReference>
<keyword evidence="1" id="KW-0479">Metal-binding</keyword>
<dbReference type="GO" id="GO:0008270">
    <property type="term" value="F:zinc ion binding"/>
    <property type="evidence" value="ECO:0007669"/>
    <property type="project" value="InterPro"/>
</dbReference>
<name>A0A1W1D0C5_9ZZZZ</name>
<evidence type="ECO:0000256" key="1">
    <source>
        <dbReference type="ARBA" id="ARBA00022723"/>
    </source>
</evidence>
<dbReference type="Pfam" id="PF08797">
    <property type="entry name" value="HIRAN"/>
    <property type="match status" value="1"/>
</dbReference>